<reference evidence="1 2" key="1">
    <citation type="journal article" date="2019" name="Commun. Biol.">
        <title>The bagworm genome reveals a unique fibroin gene that provides high tensile strength.</title>
        <authorList>
            <person name="Kono N."/>
            <person name="Nakamura H."/>
            <person name="Ohtoshi R."/>
            <person name="Tomita M."/>
            <person name="Numata K."/>
            <person name="Arakawa K."/>
        </authorList>
    </citation>
    <scope>NUCLEOTIDE SEQUENCE [LARGE SCALE GENOMIC DNA]</scope>
</reference>
<sequence>MGLIATWTATTLVATHWRTFFISRDDVLKKIKQLDNKGPGPDVQRTFSMKTYKNNTPFYNSITGMTRLYNDLTTDAGAGEVYGFDCRPTAFKRSIHYVLFRCPRAGPDTASRGAGGAGGADALYRAPLPPFGDPAVLAKAVITPAPLCGRDSTSARRPIARHRKEQLRPRVTTPSDLTRCSGPLTFGVTYMYGSN</sequence>
<dbReference type="Proteomes" id="UP000299102">
    <property type="component" value="Unassembled WGS sequence"/>
</dbReference>
<evidence type="ECO:0000313" key="2">
    <source>
        <dbReference type="Proteomes" id="UP000299102"/>
    </source>
</evidence>
<organism evidence="1 2">
    <name type="scientific">Eumeta variegata</name>
    <name type="common">Bagworm moth</name>
    <name type="synonym">Eumeta japonica</name>
    <dbReference type="NCBI Taxonomy" id="151549"/>
    <lineage>
        <taxon>Eukaryota</taxon>
        <taxon>Metazoa</taxon>
        <taxon>Ecdysozoa</taxon>
        <taxon>Arthropoda</taxon>
        <taxon>Hexapoda</taxon>
        <taxon>Insecta</taxon>
        <taxon>Pterygota</taxon>
        <taxon>Neoptera</taxon>
        <taxon>Endopterygota</taxon>
        <taxon>Lepidoptera</taxon>
        <taxon>Glossata</taxon>
        <taxon>Ditrysia</taxon>
        <taxon>Tineoidea</taxon>
        <taxon>Psychidae</taxon>
        <taxon>Oiketicinae</taxon>
        <taxon>Eumeta</taxon>
    </lineage>
</organism>
<comment type="caution">
    <text evidence="1">The sequence shown here is derived from an EMBL/GenBank/DDBJ whole genome shotgun (WGS) entry which is preliminary data.</text>
</comment>
<keyword evidence="2" id="KW-1185">Reference proteome</keyword>
<evidence type="ECO:0000313" key="1">
    <source>
        <dbReference type="EMBL" id="GBP56976.1"/>
    </source>
</evidence>
<protein>
    <submittedName>
        <fullName evidence="1">Uncharacterized protein</fullName>
    </submittedName>
</protein>
<dbReference type="AlphaFoldDB" id="A0A4C1WZJ7"/>
<dbReference type="EMBL" id="BGZK01000705">
    <property type="protein sequence ID" value="GBP56976.1"/>
    <property type="molecule type" value="Genomic_DNA"/>
</dbReference>
<proteinExistence type="predicted"/>
<accession>A0A4C1WZJ7</accession>
<gene>
    <name evidence="1" type="ORF">EVAR_79112_1</name>
</gene>
<name>A0A4C1WZJ7_EUMVA</name>